<keyword evidence="1" id="KW-1133">Transmembrane helix</keyword>
<dbReference type="AlphaFoldDB" id="A0A520S2U5"/>
<evidence type="ECO:0000256" key="1">
    <source>
        <dbReference type="SAM" id="Phobius"/>
    </source>
</evidence>
<evidence type="ECO:0000313" key="2">
    <source>
        <dbReference type="EMBL" id="RZO76776.1"/>
    </source>
</evidence>
<proteinExistence type="predicted"/>
<protein>
    <submittedName>
        <fullName evidence="2">DUF2065 domain-containing protein</fullName>
    </submittedName>
</protein>
<evidence type="ECO:0000313" key="3">
    <source>
        <dbReference type="Proteomes" id="UP000316199"/>
    </source>
</evidence>
<dbReference type="Pfam" id="PF09838">
    <property type="entry name" value="DUF2065"/>
    <property type="match status" value="1"/>
</dbReference>
<comment type="caution">
    <text evidence="2">The sequence shown here is derived from an EMBL/GenBank/DDBJ whole genome shotgun (WGS) entry which is preliminary data.</text>
</comment>
<accession>A0A520S2U5</accession>
<dbReference type="Proteomes" id="UP000316199">
    <property type="component" value="Unassembled WGS sequence"/>
</dbReference>
<feature type="transmembrane region" description="Helical" evidence="1">
    <location>
        <begin position="41"/>
        <end position="60"/>
    </location>
</feature>
<keyword evidence="1" id="KW-0472">Membrane</keyword>
<organism evidence="2 3">
    <name type="scientific">OM182 bacterium</name>
    <dbReference type="NCBI Taxonomy" id="2510334"/>
    <lineage>
        <taxon>Bacteria</taxon>
        <taxon>Pseudomonadati</taxon>
        <taxon>Pseudomonadota</taxon>
        <taxon>Gammaproteobacteria</taxon>
        <taxon>OMG group</taxon>
        <taxon>OM182 clade</taxon>
    </lineage>
</organism>
<dbReference type="EMBL" id="SHAG01000008">
    <property type="protein sequence ID" value="RZO76776.1"/>
    <property type="molecule type" value="Genomic_DNA"/>
</dbReference>
<reference evidence="2 3" key="1">
    <citation type="submission" date="2019-02" db="EMBL/GenBank/DDBJ databases">
        <title>Prokaryotic population dynamics and viral predation in marine succession experiment using metagenomics: the confinement effect.</title>
        <authorList>
            <person name="Haro-Moreno J.M."/>
            <person name="Rodriguez-Valera F."/>
            <person name="Lopez-Perez M."/>
        </authorList>
    </citation>
    <scope>NUCLEOTIDE SEQUENCE [LARGE SCALE GENOMIC DNA]</scope>
    <source>
        <strain evidence="2">MED-G157</strain>
    </source>
</reference>
<keyword evidence="1" id="KW-0812">Transmembrane</keyword>
<gene>
    <name evidence="2" type="ORF">EVA68_03390</name>
</gene>
<sequence length="61" mass="6891">MWYELGLALCLVLVIEGILPFLFPRYWKKAMLTISETGTSGIRFIGLLSMLIGTTLLCLIR</sequence>
<dbReference type="PANTHER" id="PTHR38602">
    <property type="entry name" value="INNER MEMBRANE PROTEIN-RELATED"/>
    <property type="match status" value="1"/>
</dbReference>
<dbReference type="InterPro" id="IPR019201">
    <property type="entry name" value="DUF2065"/>
</dbReference>
<name>A0A520S2U5_9GAMM</name>
<dbReference type="PANTHER" id="PTHR38602:SF1">
    <property type="entry name" value="INNER MEMBRANE PROTEIN"/>
    <property type="match status" value="1"/>
</dbReference>